<evidence type="ECO:0000256" key="7">
    <source>
        <dbReference type="ARBA" id="ARBA00023136"/>
    </source>
</evidence>
<dbReference type="NCBIfam" id="TIGR00912">
    <property type="entry name" value="2A0309"/>
    <property type="match status" value="1"/>
</dbReference>
<feature type="transmembrane region" description="Helical" evidence="8">
    <location>
        <begin position="44"/>
        <end position="63"/>
    </location>
</feature>
<feature type="transmembrane region" description="Helical" evidence="8">
    <location>
        <begin position="333"/>
        <end position="355"/>
    </location>
</feature>
<evidence type="ECO:0000256" key="3">
    <source>
        <dbReference type="ARBA" id="ARBA00022448"/>
    </source>
</evidence>
<evidence type="ECO:0000313" key="9">
    <source>
        <dbReference type="EMBL" id="MFK2826511.1"/>
    </source>
</evidence>
<evidence type="ECO:0000313" key="10">
    <source>
        <dbReference type="Proteomes" id="UP001619911"/>
    </source>
</evidence>
<keyword evidence="4" id="KW-0309">Germination</keyword>
<keyword evidence="5 8" id="KW-0812">Transmembrane</keyword>
<name>A0ABW8IAI1_9BACI</name>
<proteinExistence type="inferred from homology"/>
<dbReference type="Proteomes" id="UP001619911">
    <property type="component" value="Unassembled WGS sequence"/>
</dbReference>
<feature type="transmembrane region" description="Helical" evidence="8">
    <location>
        <begin position="84"/>
        <end position="109"/>
    </location>
</feature>
<dbReference type="EMBL" id="JAUIYO010000011">
    <property type="protein sequence ID" value="MFK2826511.1"/>
    <property type="molecule type" value="Genomic_DNA"/>
</dbReference>
<reference evidence="9 10" key="1">
    <citation type="submission" date="2023-07" db="EMBL/GenBank/DDBJ databases">
        <title>Bacillus lucianemedeirus sp. nov, a new species isolated from an immunobiological production facility.</title>
        <authorList>
            <person name="Costa L.V."/>
            <person name="Miranda R.V.S.L."/>
            <person name="Brandao M.L.L."/>
            <person name="Reis C.M.F."/>
            <person name="Frazao A.M."/>
            <person name="Cruz F.V."/>
            <person name="Baio P.V.P."/>
            <person name="Veras J.F.C."/>
            <person name="Ramos J.N."/>
            <person name="Vieira V."/>
        </authorList>
    </citation>
    <scope>NUCLEOTIDE SEQUENCE [LARGE SCALE GENOMIC DNA]</scope>
    <source>
        <strain evidence="9 10">B190/17</strain>
    </source>
</reference>
<feature type="transmembrane region" description="Helical" evidence="8">
    <location>
        <begin position="270"/>
        <end position="292"/>
    </location>
</feature>
<evidence type="ECO:0000256" key="8">
    <source>
        <dbReference type="SAM" id="Phobius"/>
    </source>
</evidence>
<gene>
    <name evidence="9" type="ORF">QYG89_12690</name>
</gene>
<dbReference type="PANTHER" id="PTHR34975:SF2">
    <property type="entry name" value="SPORE GERMINATION PROTEIN A2"/>
    <property type="match status" value="1"/>
</dbReference>
<dbReference type="Gene3D" id="1.20.1740.10">
    <property type="entry name" value="Amino acid/polyamine transporter I"/>
    <property type="match status" value="1"/>
</dbReference>
<protein>
    <submittedName>
        <fullName evidence="9">GerAB/ArcD/ProY family transporter</fullName>
    </submittedName>
</protein>
<dbReference type="Pfam" id="PF03845">
    <property type="entry name" value="Spore_permease"/>
    <property type="match status" value="1"/>
</dbReference>
<keyword evidence="6 8" id="KW-1133">Transmembrane helix</keyword>
<comment type="caution">
    <text evidence="9">The sequence shown here is derived from an EMBL/GenBank/DDBJ whole genome shotgun (WGS) entry which is preliminary data.</text>
</comment>
<accession>A0ABW8IAI1</accession>
<keyword evidence="3" id="KW-0813">Transport</keyword>
<evidence type="ECO:0000256" key="2">
    <source>
        <dbReference type="ARBA" id="ARBA00007998"/>
    </source>
</evidence>
<evidence type="ECO:0000256" key="4">
    <source>
        <dbReference type="ARBA" id="ARBA00022544"/>
    </source>
</evidence>
<feature type="transmembrane region" description="Helical" evidence="8">
    <location>
        <begin position="221"/>
        <end position="243"/>
    </location>
</feature>
<feature type="transmembrane region" description="Helical" evidence="8">
    <location>
        <begin position="144"/>
        <end position="165"/>
    </location>
</feature>
<evidence type="ECO:0000256" key="5">
    <source>
        <dbReference type="ARBA" id="ARBA00022692"/>
    </source>
</evidence>
<feature type="transmembrane region" description="Helical" evidence="8">
    <location>
        <begin position="115"/>
        <end position="137"/>
    </location>
</feature>
<keyword evidence="10" id="KW-1185">Reference proteome</keyword>
<dbReference type="PANTHER" id="PTHR34975">
    <property type="entry name" value="SPORE GERMINATION PROTEIN A2"/>
    <property type="match status" value="1"/>
</dbReference>
<comment type="subcellular location">
    <subcellularLocation>
        <location evidence="1">Membrane</location>
        <topology evidence="1">Multi-pass membrane protein</topology>
    </subcellularLocation>
</comment>
<comment type="similarity">
    <text evidence="2">Belongs to the amino acid-polyamine-organocation (APC) superfamily. Spore germination protein (SGP) (TC 2.A.3.9) family.</text>
</comment>
<feature type="transmembrane region" description="Helical" evidence="8">
    <location>
        <begin position="12"/>
        <end position="32"/>
    </location>
</feature>
<evidence type="ECO:0000256" key="1">
    <source>
        <dbReference type="ARBA" id="ARBA00004141"/>
    </source>
</evidence>
<organism evidence="9 10">
    <name type="scientific">Bacillus lumedeiriae</name>
    <dbReference type="NCBI Taxonomy" id="3058829"/>
    <lineage>
        <taxon>Bacteria</taxon>
        <taxon>Bacillati</taxon>
        <taxon>Bacillota</taxon>
        <taxon>Bacilli</taxon>
        <taxon>Bacillales</taxon>
        <taxon>Bacillaceae</taxon>
        <taxon>Bacillus</taxon>
    </lineage>
</organism>
<dbReference type="RefSeq" id="WP_404317898.1">
    <property type="nucleotide sequence ID" value="NZ_JAUIYO010000011.1"/>
</dbReference>
<dbReference type="InterPro" id="IPR004761">
    <property type="entry name" value="Spore_GerAB"/>
</dbReference>
<feature type="transmembrane region" description="Helical" evidence="8">
    <location>
        <begin position="304"/>
        <end position="321"/>
    </location>
</feature>
<keyword evidence="7 8" id="KW-0472">Membrane</keyword>
<feature type="transmembrane region" description="Helical" evidence="8">
    <location>
        <begin position="185"/>
        <end position="209"/>
    </location>
</feature>
<evidence type="ECO:0000256" key="6">
    <source>
        <dbReference type="ARBA" id="ARBA00022989"/>
    </source>
</evidence>
<sequence>MLPLPSDDKKVSSFLVFYIIISTQIGIGILSFQRYLAKEAGQDAWISIIISAVSIHIILWMLYQILNKGNNDIFAIHKDLFGKWIGGLLSLALVAYMVLATVTVIRRYIEVVQVWMFYQMSTWYITFILAVLIYVYVIGGFRVIVGLCFFSFFILIPLLSLNIFALEQPQFSYLFPIMEHSASDLLAGSKVMSLYFSGFETILFFYPFIKNAPSSQKWAQLGIAVSTFFYLFSALICFVYFSFNQLEQTIWPQVTLWKIVDFPFLERFEYAGITAWLFIILPNLCIYMWAATRGVKQLFSMKQKYSLVLFLSIVIVATPFFKERAQLYSLIDFIGVVAMYVIYAYIPFLFFYQLIRNKLRGTS</sequence>